<dbReference type="Gene3D" id="3.40.50.300">
    <property type="entry name" value="P-loop containing nucleotide triphosphate hydrolases"/>
    <property type="match status" value="1"/>
</dbReference>
<dbReference type="GO" id="GO:0006355">
    <property type="term" value="P:regulation of DNA-templated transcription"/>
    <property type="evidence" value="ECO:0007669"/>
    <property type="project" value="InterPro"/>
</dbReference>
<dbReference type="SMART" id="SM00382">
    <property type="entry name" value="AAA"/>
    <property type="match status" value="1"/>
</dbReference>
<dbReference type="Gene3D" id="1.10.8.60">
    <property type="match status" value="1"/>
</dbReference>
<dbReference type="InterPro" id="IPR008984">
    <property type="entry name" value="SMAD_FHA_dom_sf"/>
</dbReference>
<evidence type="ECO:0000256" key="1">
    <source>
        <dbReference type="ARBA" id="ARBA00022741"/>
    </source>
</evidence>
<dbReference type="Proteomes" id="UP000032702">
    <property type="component" value="Unassembled WGS sequence"/>
</dbReference>
<dbReference type="InterPro" id="IPR025662">
    <property type="entry name" value="Sigma_54_int_dom_ATP-bd_1"/>
</dbReference>
<dbReference type="AlphaFoldDB" id="Q09C23"/>
<dbReference type="PROSITE" id="PS50006">
    <property type="entry name" value="FHA_DOMAIN"/>
    <property type="match status" value="1"/>
</dbReference>
<dbReference type="InterPro" id="IPR000253">
    <property type="entry name" value="FHA_dom"/>
</dbReference>
<dbReference type="EMBL" id="AAMD01000007">
    <property type="protein sequence ID" value="EAU69266.1"/>
    <property type="molecule type" value="Genomic_DNA"/>
</dbReference>
<dbReference type="InterPro" id="IPR009057">
    <property type="entry name" value="Homeodomain-like_sf"/>
</dbReference>
<evidence type="ECO:0000256" key="3">
    <source>
        <dbReference type="ARBA" id="ARBA00023015"/>
    </source>
</evidence>
<evidence type="ECO:0000256" key="5">
    <source>
        <dbReference type="ARBA" id="ARBA00023163"/>
    </source>
</evidence>
<feature type="domain" description="Sigma-54 factor interaction" evidence="7">
    <location>
        <begin position="242"/>
        <end position="469"/>
    </location>
</feature>
<dbReference type="SUPFAM" id="SSF52540">
    <property type="entry name" value="P-loop containing nucleoside triphosphate hydrolases"/>
    <property type="match status" value="1"/>
</dbReference>
<feature type="domain" description="FHA" evidence="6">
    <location>
        <begin position="147"/>
        <end position="202"/>
    </location>
</feature>
<protein>
    <submittedName>
        <fullName evidence="8">SasR</fullName>
    </submittedName>
</protein>
<dbReference type="Pfam" id="PF00498">
    <property type="entry name" value="FHA"/>
    <property type="match status" value="1"/>
</dbReference>
<evidence type="ECO:0000259" key="6">
    <source>
        <dbReference type="PROSITE" id="PS50006"/>
    </source>
</evidence>
<dbReference type="InterPro" id="IPR027417">
    <property type="entry name" value="P-loop_NTPase"/>
</dbReference>
<keyword evidence="3" id="KW-0805">Transcription regulation</keyword>
<evidence type="ECO:0000313" key="8">
    <source>
        <dbReference type="EMBL" id="EAU69266.1"/>
    </source>
</evidence>
<dbReference type="InterPro" id="IPR002197">
    <property type="entry name" value="HTH_Fis"/>
</dbReference>
<organism evidence="8 9">
    <name type="scientific">Stigmatella aurantiaca (strain DW4/3-1)</name>
    <dbReference type="NCBI Taxonomy" id="378806"/>
    <lineage>
        <taxon>Bacteria</taxon>
        <taxon>Pseudomonadati</taxon>
        <taxon>Myxococcota</taxon>
        <taxon>Myxococcia</taxon>
        <taxon>Myxococcales</taxon>
        <taxon>Cystobacterineae</taxon>
        <taxon>Archangiaceae</taxon>
        <taxon>Stigmatella</taxon>
    </lineage>
</organism>
<reference evidence="8 9" key="1">
    <citation type="submission" date="2006-04" db="EMBL/GenBank/DDBJ databases">
        <authorList>
            <person name="Nierman W.C."/>
        </authorList>
    </citation>
    <scope>NUCLEOTIDE SEQUENCE [LARGE SCALE GENOMIC DNA]</scope>
    <source>
        <strain evidence="8 9">DW4/3-1</strain>
    </source>
</reference>
<dbReference type="PROSITE" id="PS00675">
    <property type="entry name" value="SIGMA54_INTERACT_1"/>
    <property type="match status" value="1"/>
</dbReference>
<dbReference type="Pfam" id="PF02954">
    <property type="entry name" value="HTH_8"/>
    <property type="match status" value="1"/>
</dbReference>
<dbReference type="PROSITE" id="PS00676">
    <property type="entry name" value="SIGMA54_INTERACT_2"/>
    <property type="match status" value="1"/>
</dbReference>
<evidence type="ECO:0000313" key="9">
    <source>
        <dbReference type="Proteomes" id="UP000032702"/>
    </source>
</evidence>
<dbReference type="PANTHER" id="PTHR32071:SF117">
    <property type="entry name" value="PTS-DEPENDENT DIHYDROXYACETONE KINASE OPERON REGULATORY PROTEIN-RELATED"/>
    <property type="match status" value="1"/>
</dbReference>
<keyword evidence="2" id="KW-0067">ATP-binding</keyword>
<dbReference type="PRINTS" id="PR01590">
    <property type="entry name" value="HTHFIS"/>
</dbReference>
<proteinExistence type="predicted"/>
<dbReference type="CDD" id="cd00009">
    <property type="entry name" value="AAA"/>
    <property type="match status" value="1"/>
</dbReference>
<comment type="caution">
    <text evidence="8">The sequence shown here is derived from an EMBL/GenBank/DDBJ whole genome shotgun (WGS) entry which is preliminary data.</text>
</comment>
<dbReference type="SUPFAM" id="SSF49879">
    <property type="entry name" value="SMAD/FHA domain"/>
    <property type="match status" value="1"/>
</dbReference>
<dbReference type="GO" id="GO:0043565">
    <property type="term" value="F:sequence-specific DNA binding"/>
    <property type="evidence" value="ECO:0007669"/>
    <property type="project" value="InterPro"/>
</dbReference>
<dbReference type="InterPro" id="IPR025944">
    <property type="entry name" value="Sigma_54_int_dom_CS"/>
</dbReference>
<dbReference type="Pfam" id="PF25601">
    <property type="entry name" value="AAA_lid_14"/>
    <property type="match status" value="1"/>
</dbReference>
<dbReference type="InterPro" id="IPR003593">
    <property type="entry name" value="AAA+_ATPase"/>
</dbReference>
<dbReference type="Gene3D" id="1.10.10.60">
    <property type="entry name" value="Homeodomain-like"/>
    <property type="match status" value="1"/>
</dbReference>
<dbReference type="FunFam" id="3.40.50.300:FF:000006">
    <property type="entry name" value="DNA-binding transcriptional regulator NtrC"/>
    <property type="match status" value="1"/>
</dbReference>
<dbReference type="InterPro" id="IPR002078">
    <property type="entry name" value="Sigma_54_int"/>
</dbReference>
<evidence type="ECO:0000259" key="7">
    <source>
        <dbReference type="PROSITE" id="PS50045"/>
    </source>
</evidence>
<dbReference type="PROSITE" id="PS00688">
    <property type="entry name" value="SIGMA54_INTERACT_3"/>
    <property type="match status" value="1"/>
</dbReference>
<dbReference type="SMART" id="SM00240">
    <property type="entry name" value="FHA"/>
    <property type="match status" value="1"/>
</dbReference>
<dbReference type="PROSITE" id="PS50045">
    <property type="entry name" value="SIGMA54_INTERACT_4"/>
    <property type="match status" value="1"/>
</dbReference>
<dbReference type="Gene3D" id="2.60.200.20">
    <property type="match status" value="1"/>
</dbReference>
<evidence type="ECO:0000256" key="4">
    <source>
        <dbReference type="ARBA" id="ARBA00023125"/>
    </source>
</evidence>
<dbReference type="Pfam" id="PF00158">
    <property type="entry name" value="Sigma54_activat"/>
    <property type="match status" value="1"/>
</dbReference>
<dbReference type="CDD" id="cd00060">
    <property type="entry name" value="FHA"/>
    <property type="match status" value="1"/>
</dbReference>
<gene>
    <name evidence="8" type="ORF">STIAU_8014</name>
</gene>
<dbReference type="GO" id="GO:0005524">
    <property type="term" value="F:ATP binding"/>
    <property type="evidence" value="ECO:0007669"/>
    <property type="project" value="UniProtKB-KW"/>
</dbReference>
<keyword evidence="4" id="KW-0238">DNA-binding</keyword>
<dbReference type="InterPro" id="IPR025943">
    <property type="entry name" value="Sigma_54_int_dom_ATP-bd_2"/>
</dbReference>
<dbReference type="SUPFAM" id="SSF46689">
    <property type="entry name" value="Homeodomain-like"/>
    <property type="match status" value="1"/>
</dbReference>
<keyword evidence="5" id="KW-0804">Transcription</keyword>
<evidence type="ECO:0000256" key="2">
    <source>
        <dbReference type="ARBA" id="ARBA00022840"/>
    </source>
</evidence>
<dbReference type="PANTHER" id="PTHR32071">
    <property type="entry name" value="TRANSCRIPTIONAL REGULATORY PROTEIN"/>
    <property type="match status" value="1"/>
</dbReference>
<accession>Q09C23</accession>
<dbReference type="InterPro" id="IPR058031">
    <property type="entry name" value="AAA_lid_NorR"/>
</dbReference>
<keyword evidence="1" id="KW-0547">Nucleotide-binding</keyword>
<sequence>MQHLEGHARARLSRGLRLPDLAHPAPAQAVQQSIRAQDALPHGAWPFPASGTGSLTQEARACPSRCTAGALTGVEGVAVSRAGLAMTGRIMHAAISFHEKTVLLPMPSRMPLSSITLSVFRHAQQDWIHVPALRVVVRPPRGEPVAALLGLEPLVVGSRGADLLVPDRTISGKHCLLRLTEEGVLLRDLGSKNGLVMAGVRLKEALLIPGAQVMMGQSVLSLELTGPPQQVPLWPEPHFGGALGASVRMRALFAQLHRVATGTETVLLLGESGTGKELLARAIHDASPRRDGPFVVFDCSAVAPSLIEAELFGAVKGAYTGAIQSREGLAEQANGGTLFLDEVGELPLELQPKLLRMLEAREVRPLGGSSVRTVDVRVVAATHRPLREQVSAGSFRQDLYYRLAVIEAHVPPLRERPEDIPLLVERLLASQSPPRTLADLPPHALEMLQAHRWPGNVRELRNAVTRLTLFPSLVSLLPGAEAATAHPSQEEPPLTLREARDAVIQSFERAYIRRHLEENEGNVSAAARRMGISRQMLHRMMVEHGVRAPGHRED</sequence>
<name>Q09C23_STIAD</name>